<reference evidence="10" key="1">
    <citation type="submission" date="2016-05" db="EMBL/GenBank/DDBJ databases">
        <authorList>
            <person name="Baek K."/>
            <person name="Yang S.-J."/>
        </authorList>
    </citation>
    <scope>NUCLEOTIDE SEQUENCE [LARGE SCALE GENOMIC DNA]</scope>
    <source>
        <strain evidence="10">ST58-10</strain>
    </source>
</reference>
<dbReference type="KEGG" id="mars:A8C75_01420"/>
<evidence type="ECO:0000256" key="5">
    <source>
        <dbReference type="ARBA" id="ARBA00022777"/>
    </source>
</evidence>
<evidence type="ECO:0000313" key="10">
    <source>
        <dbReference type="Proteomes" id="UP000078070"/>
    </source>
</evidence>
<dbReference type="OrthoDB" id="582926at2"/>
<dbReference type="Gene3D" id="3.30.70.560">
    <property type="entry name" value="7,8-Dihydro-6-hydroxymethylpterin-pyrophosphokinase HPPK"/>
    <property type="match status" value="1"/>
</dbReference>
<dbReference type="Proteomes" id="UP000078070">
    <property type="component" value="Chromosome"/>
</dbReference>
<proteinExistence type="predicted"/>
<dbReference type="GO" id="GO:0005524">
    <property type="term" value="F:ATP binding"/>
    <property type="evidence" value="ECO:0007669"/>
    <property type="project" value="UniProtKB-KW"/>
</dbReference>
<feature type="domain" description="7,8-dihydro-6-hydroxymethylpterin-pyrophosphokinase" evidence="8">
    <location>
        <begin position="4"/>
        <end position="106"/>
    </location>
</feature>
<evidence type="ECO:0000259" key="8">
    <source>
        <dbReference type="Pfam" id="PF01288"/>
    </source>
</evidence>
<evidence type="ECO:0000256" key="6">
    <source>
        <dbReference type="ARBA" id="ARBA00022840"/>
    </source>
</evidence>
<dbReference type="EMBL" id="CP015839">
    <property type="protein sequence ID" value="ANG61250.1"/>
    <property type="molecule type" value="Genomic_DNA"/>
</dbReference>
<evidence type="ECO:0000256" key="4">
    <source>
        <dbReference type="ARBA" id="ARBA00022741"/>
    </source>
</evidence>
<keyword evidence="7" id="KW-0289">Folate biosynthesis</keyword>
<evidence type="ECO:0000256" key="7">
    <source>
        <dbReference type="ARBA" id="ARBA00022909"/>
    </source>
</evidence>
<evidence type="ECO:0000256" key="1">
    <source>
        <dbReference type="ARBA" id="ARBA00005051"/>
    </source>
</evidence>
<gene>
    <name evidence="9" type="ORF">A8C75_01420</name>
</gene>
<reference evidence="9 10" key="2">
    <citation type="journal article" date="2018" name="Int. J. Syst. Evol. Microbiol.">
        <title>Marinobacterium aestuarii sp. nov., a benzene-degrading marine bacterium isolated from estuary sediment.</title>
        <authorList>
            <person name="Bae S.S."/>
            <person name="Jung J."/>
            <person name="Chung D."/>
            <person name="Baek K."/>
        </authorList>
    </citation>
    <scope>NUCLEOTIDE SEQUENCE [LARGE SCALE GENOMIC DNA]</scope>
    <source>
        <strain evidence="9 10">ST58-10</strain>
    </source>
</reference>
<dbReference type="EC" id="2.7.6.3" evidence="2"/>
<dbReference type="STRING" id="1821621.A8C75_01420"/>
<accession>A0A1A9EU39</accession>
<dbReference type="GO" id="GO:0046656">
    <property type="term" value="P:folic acid biosynthetic process"/>
    <property type="evidence" value="ECO:0007669"/>
    <property type="project" value="UniProtKB-KW"/>
</dbReference>
<protein>
    <recommendedName>
        <fullName evidence="2">2-amino-4-hydroxy-6-hydroxymethyldihydropteridine diphosphokinase</fullName>
        <ecNumber evidence="2">2.7.6.3</ecNumber>
    </recommendedName>
</protein>
<keyword evidence="5" id="KW-0418">Kinase</keyword>
<dbReference type="GO" id="GO:0003848">
    <property type="term" value="F:2-amino-4-hydroxy-6-hydroxymethyldihydropteridine diphosphokinase activity"/>
    <property type="evidence" value="ECO:0007669"/>
    <property type="project" value="UniProtKB-EC"/>
</dbReference>
<dbReference type="GO" id="GO:0046654">
    <property type="term" value="P:tetrahydrofolate biosynthetic process"/>
    <property type="evidence" value="ECO:0007669"/>
    <property type="project" value="UniProtKB-UniPathway"/>
</dbReference>
<keyword evidence="3" id="KW-0808">Transferase</keyword>
<dbReference type="InterPro" id="IPR035907">
    <property type="entry name" value="Hppk_sf"/>
</dbReference>
<dbReference type="GO" id="GO:0016301">
    <property type="term" value="F:kinase activity"/>
    <property type="evidence" value="ECO:0007669"/>
    <property type="project" value="UniProtKB-KW"/>
</dbReference>
<organism evidence="9 10">
    <name type="scientific">Marinobacterium aestuarii</name>
    <dbReference type="NCBI Taxonomy" id="1821621"/>
    <lineage>
        <taxon>Bacteria</taxon>
        <taxon>Pseudomonadati</taxon>
        <taxon>Pseudomonadota</taxon>
        <taxon>Gammaproteobacteria</taxon>
        <taxon>Oceanospirillales</taxon>
        <taxon>Oceanospirillaceae</taxon>
        <taxon>Marinobacterium</taxon>
    </lineage>
</organism>
<comment type="pathway">
    <text evidence="1">Cofactor biosynthesis; tetrahydrofolate biosynthesis; 2-amino-4-hydroxy-6-hydroxymethyl-7,8-dihydropteridine diphosphate from 7,8-dihydroneopterin triphosphate: step 4/4.</text>
</comment>
<dbReference type="Pfam" id="PF01288">
    <property type="entry name" value="HPPK"/>
    <property type="match status" value="1"/>
</dbReference>
<evidence type="ECO:0000256" key="3">
    <source>
        <dbReference type="ARBA" id="ARBA00022679"/>
    </source>
</evidence>
<dbReference type="InterPro" id="IPR000550">
    <property type="entry name" value="Hppk"/>
</dbReference>
<sequence length="173" mass="19719">MYYYLSVGSNIDPEVNIAKCLEVLLEHFTTAFVYPCTYTKPECIVTDKVFINTLAVIESDMTQESLKAFFCSVEEMLGRDRTDKNRSIKDRTCDIDIILCSREFSLNIFSNCRESYLQQVLCESSDKARVALFGSNFSDRPAAIYFNAAARNKLVIDYKSYALKNGLESGFPR</sequence>
<dbReference type="SUPFAM" id="SSF55083">
    <property type="entry name" value="6-hydroxymethyl-7,8-dihydropterin pyrophosphokinase, HPPK"/>
    <property type="match status" value="1"/>
</dbReference>
<dbReference type="UniPathway" id="UPA00077">
    <property type="reaction ID" value="UER00155"/>
</dbReference>
<dbReference type="RefSeq" id="WP_067377063.1">
    <property type="nucleotide sequence ID" value="NZ_CP015839.1"/>
</dbReference>
<keyword evidence="6" id="KW-0067">ATP-binding</keyword>
<name>A0A1A9EU39_9GAMM</name>
<keyword evidence="4" id="KW-0547">Nucleotide-binding</keyword>
<dbReference type="AlphaFoldDB" id="A0A1A9EU39"/>
<evidence type="ECO:0000313" key="9">
    <source>
        <dbReference type="EMBL" id="ANG61250.1"/>
    </source>
</evidence>
<keyword evidence="10" id="KW-1185">Reference proteome</keyword>
<evidence type="ECO:0000256" key="2">
    <source>
        <dbReference type="ARBA" id="ARBA00013253"/>
    </source>
</evidence>